<proteinExistence type="predicted"/>
<reference evidence="1 2" key="1">
    <citation type="journal article" date="2017" name="Viruses">
        <title>Phage Biodiversity in Artisanal Cheese Wheys Reflects the Complexity of the Fermentation Process.</title>
        <authorList>
            <person name="Mahony J."/>
            <person name="Moscarelli A."/>
            <person name="Kelleher P."/>
            <person name="Lugli G.A."/>
            <person name="Ventura M."/>
            <person name="Settanni L."/>
            <person name="van Sinderen D."/>
        </authorList>
    </citation>
    <scope>NUCLEOTIDE SEQUENCE [LARGE SCALE GENOMIC DNA]</scope>
</reference>
<dbReference type="EMBL" id="KY554768">
    <property type="protein sequence ID" value="ARM66211.1"/>
    <property type="molecule type" value="Genomic_DNA"/>
</dbReference>
<name>A0A1W6JJ22_9CAUD</name>
<evidence type="ECO:0000313" key="2">
    <source>
        <dbReference type="Proteomes" id="UP000221405"/>
    </source>
</evidence>
<organism evidence="1 2">
    <name type="scientific">Lactococcus phage AM1</name>
    <dbReference type="NCBI Taxonomy" id="1965467"/>
    <lineage>
        <taxon>Viruses</taxon>
        <taxon>Duplodnaviria</taxon>
        <taxon>Heunggongvirae</taxon>
        <taxon>Uroviricota</taxon>
        <taxon>Caudoviricetes</taxon>
        <taxon>Audreyjarvisvirus</taxon>
        <taxon>Audreyjarvisvirus AM1</taxon>
    </lineage>
</organism>
<accession>A0A1W6JJ22</accession>
<keyword evidence="2" id="KW-1185">Reference proteome</keyword>
<sequence>MLFKVGKTHKTFDTRGNSTESVLILSEDVKRRTWVFMPSDSRDIPHIVFDDLEYATDVAEECSGFVLYDAEPEDDDILYEGYIYEG</sequence>
<protein>
    <submittedName>
        <fullName evidence="1">Uncharacterized protein</fullName>
    </submittedName>
</protein>
<gene>
    <name evidence="1" type="ORF">AM1_084</name>
</gene>
<dbReference type="Proteomes" id="UP000221405">
    <property type="component" value="Segment"/>
</dbReference>
<evidence type="ECO:0000313" key="1">
    <source>
        <dbReference type="EMBL" id="ARM66211.1"/>
    </source>
</evidence>